<dbReference type="Proteomes" id="UP001249945">
    <property type="component" value="Unassembled WGS sequence"/>
</dbReference>
<keyword evidence="2" id="KW-0560">Oxidoreductase</keyword>
<accession>A0AAW8RB38</accession>
<dbReference type="InterPro" id="IPR036291">
    <property type="entry name" value="NAD(P)-bd_dom_sf"/>
</dbReference>
<dbReference type="SUPFAM" id="SSF51735">
    <property type="entry name" value="NAD(P)-binding Rossmann-fold domains"/>
    <property type="match status" value="1"/>
</dbReference>
<reference evidence="3" key="1">
    <citation type="submission" date="2022-04" db="EMBL/GenBank/DDBJ databases">
        <title>Draft genome sequences of lactic acid bacteria (LAB) strains involved in meat spoilage.</title>
        <authorList>
            <person name="Palevich N."/>
        </authorList>
    </citation>
    <scope>NUCLEOTIDE SEQUENCE</scope>
    <source>
        <strain evidence="3">9-14</strain>
    </source>
</reference>
<proteinExistence type="inferred from homology"/>
<comment type="similarity">
    <text evidence="1">Belongs to the short-chain dehydrogenases/reductases (SDR) family.</text>
</comment>
<dbReference type="EMBL" id="JALRMR010000010">
    <property type="protein sequence ID" value="MDT1974603.1"/>
    <property type="molecule type" value="Genomic_DNA"/>
</dbReference>
<dbReference type="InterPro" id="IPR002347">
    <property type="entry name" value="SDR_fam"/>
</dbReference>
<protein>
    <submittedName>
        <fullName evidence="3">SDR family oxidoreductase</fullName>
    </submittedName>
</protein>
<gene>
    <name evidence="3" type="ORF">MX635_09390</name>
</gene>
<dbReference type="AlphaFoldDB" id="A0AAW8RB38"/>
<comment type="caution">
    <text evidence="3">The sequence shown here is derived from an EMBL/GenBank/DDBJ whole genome shotgun (WGS) entry which is preliminary data.</text>
</comment>
<organism evidence="3 4">
    <name type="scientific">Carnobacterium divergens</name>
    <name type="common">Lactobacillus divergens</name>
    <dbReference type="NCBI Taxonomy" id="2748"/>
    <lineage>
        <taxon>Bacteria</taxon>
        <taxon>Bacillati</taxon>
        <taxon>Bacillota</taxon>
        <taxon>Bacilli</taxon>
        <taxon>Lactobacillales</taxon>
        <taxon>Carnobacteriaceae</taxon>
        <taxon>Carnobacterium</taxon>
    </lineage>
</organism>
<dbReference type="Gene3D" id="3.40.50.720">
    <property type="entry name" value="NAD(P)-binding Rossmann-like Domain"/>
    <property type="match status" value="1"/>
</dbReference>
<sequence length="239" mass="26513">MSKKIIIVGAGPGVGYEVAKKYGHEGYQVGLINISEAVLIDLKGELEKAGITVYSQIADASDTEKLNQAITHLVEQLGGLDVYFYNVPGPLGKSYMQMIDAPESLFSLFLQLRVTSVLVSIQHVLPTLEKNHGSILISSGQSDRIAYPYTGIMGTAQAALKMMMTHLNQELKDKKVYVGYFPLDNPPIISDEKKEAKRQDLPGGFELSKDMRITAKDVAEEMFKQETLKENFDIRIKKN</sequence>
<dbReference type="RefSeq" id="WP_311780586.1">
    <property type="nucleotide sequence ID" value="NZ_JALRMR010000010.1"/>
</dbReference>
<evidence type="ECO:0000313" key="3">
    <source>
        <dbReference type="EMBL" id="MDT1974603.1"/>
    </source>
</evidence>
<dbReference type="PANTHER" id="PTHR43669">
    <property type="entry name" value="5-KETO-D-GLUCONATE 5-REDUCTASE"/>
    <property type="match status" value="1"/>
</dbReference>
<name>A0AAW8RB38_CARDV</name>
<dbReference type="PANTHER" id="PTHR43669:SF3">
    <property type="entry name" value="ALCOHOL DEHYDROGENASE, PUTATIVE (AFU_ORTHOLOGUE AFUA_3G03445)-RELATED"/>
    <property type="match status" value="1"/>
</dbReference>
<dbReference type="GO" id="GO:0016491">
    <property type="term" value="F:oxidoreductase activity"/>
    <property type="evidence" value="ECO:0007669"/>
    <property type="project" value="UniProtKB-KW"/>
</dbReference>
<evidence type="ECO:0000256" key="2">
    <source>
        <dbReference type="ARBA" id="ARBA00023002"/>
    </source>
</evidence>
<dbReference type="CDD" id="cd05233">
    <property type="entry name" value="SDR_c"/>
    <property type="match status" value="1"/>
</dbReference>
<evidence type="ECO:0000313" key="4">
    <source>
        <dbReference type="Proteomes" id="UP001249945"/>
    </source>
</evidence>
<evidence type="ECO:0000256" key="1">
    <source>
        <dbReference type="ARBA" id="ARBA00006484"/>
    </source>
</evidence>
<dbReference type="Pfam" id="PF00106">
    <property type="entry name" value="adh_short"/>
    <property type="match status" value="1"/>
</dbReference>